<proteinExistence type="predicted"/>
<dbReference type="InterPro" id="IPR036291">
    <property type="entry name" value="NAD(P)-bd_dom_sf"/>
</dbReference>
<accession>B4REH0</accession>
<dbReference type="eggNOG" id="COG0451">
    <property type="taxonomic scope" value="Bacteria"/>
</dbReference>
<dbReference type="Gene3D" id="3.40.50.720">
    <property type="entry name" value="NAD(P)-binding Rossmann-like Domain"/>
    <property type="match status" value="1"/>
</dbReference>
<keyword evidence="3" id="KW-1185">Reference proteome</keyword>
<organism evidence="2 3">
    <name type="scientific">Phenylobacterium zucineum (strain HLK1)</name>
    <dbReference type="NCBI Taxonomy" id="450851"/>
    <lineage>
        <taxon>Bacteria</taxon>
        <taxon>Pseudomonadati</taxon>
        <taxon>Pseudomonadota</taxon>
        <taxon>Alphaproteobacteria</taxon>
        <taxon>Caulobacterales</taxon>
        <taxon>Caulobacteraceae</taxon>
        <taxon>Phenylobacterium</taxon>
    </lineage>
</organism>
<gene>
    <name evidence="2" type="ordered locus">PHZ_c0498</name>
</gene>
<dbReference type="RefSeq" id="WP_012521060.1">
    <property type="nucleotide sequence ID" value="NC_011144.1"/>
</dbReference>
<dbReference type="Pfam" id="PF01370">
    <property type="entry name" value="Epimerase"/>
    <property type="match status" value="1"/>
</dbReference>
<dbReference type="InterPro" id="IPR001509">
    <property type="entry name" value="Epimerase_deHydtase"/>
</dbReference>
<reference evidence="2 3" key="1">
    <citation type="journal article" date="2008" name="BMC Genomics">
        <title>Complete genome of Phenylobacterium zucineum - a novel facultative intracellular bacterium isolated from human erythroleukemia cell line K562.</title>
        <authorList>
            <person name="Luo Y."/>
            <person name="Xu X."/>
            <person name="Ding Z."/>
            <person name="Liu Z."/>
            <person name="Zhang B."/>
            <person name="Yan Z."/>
            <person name="Sun J."/>
            <person name="Hu S."/>
            <person name="Hu X."/>
        </authorList>
    </citation>
    <scope>NUCLEOTIDE SEQUENCE [LARGE SCALE GENOMIC DNA]</scope>
    <source>
        <strain evidence="2 3">HLK1</strain>
    </source>
</reference>
<dbReference type="OrthoDB" id="183072at2"/>
<feature type="domain" description="NAD-dependent epimerase/dehydratase" evidence="1">
    <location>
        <begin position="4"/>
        <end position="223"/>
    </location>
</feature>
<dbReference type="EMBL" id="CP000747">
    <property type="protein sequence ID" value="ACG76912.1"/>
    <property type="molecule type" value="Genomic_DNA"/>
</dbReference>
<dbReference type="SUPFAM" id="SSF51735">
    <property type="entry name" value="NAD(P)-binding Rossmann-fold domains"/>
    <property type="match status" value="1"/>
</dbReference>
<sequence length="317" mass="33419">MTTVVLTGASSFTGLWIAQALADEGFLVVAPLRRAAGDYAGLRARRVERLAACAERVFEAPVESDAFRALLAQARPTILAHHAADIPGYRSPDYDPQAGFARNMAGVPEAIAAFAAAGGRALLATGTYFETGEGGGEAAASPYGLSKALTNAAQRELAHAAGLAFGKFVIPSPFGPHEEGRIVWSLFQAWTEGRAAEIRTPAYVRDHLPVPLLARAYAAAVRAMLEAAPGADLAFRPSGFVEPVGAFARRVAAEVRARTGMACEVVEHPQTEFPEPRTRANSEPAPFAAGEEAAFWDACVAYYDEIRAAGLLHATAA</sequence>
<protein>
    <recommendedName>
        <fullName evidence="1">NAD-dependent epimerase/dehydratase domain-containing protein</fullName>
    </recommendedName>
</protein>
<evidence type="ECO:0000313" key="3">
    <source>
        <dbReference type="Proteomes" id="UP000001868"/>
    </source>
</evidence>
<name>B4REH0_PHEZH</name>
<dbReference type="Proteomes" id="UP000001868">
    <property type="component" value="Chromosome"/>
</dbReference>
<evidence type="ECO:0000313" key="2">
    <source>
        <dbReference type="EMBL" id="ACG76912.1"/>
    </source>
</evidence>
<dbReference type="HOGENOM" id="CLU_885486_0_0_5"/>
<dbReference type="STRING" id="450851.PHZ_c0498"/>
<evidence type="ECO:0000259" key="1">
    <source>
        <dbReference type="Pfam" id="PF01370"/>
    </source>
</evidence>
<dbReference type="KEGG" id="pzu:PHZ_c0498"/>
<dbReference type="AlphaFoldDB" id="B4REH0"/>